<dbReference type="GO" id="GO:0000725">
    <property type="term" value="P:recombinational repair"/>
    <property type="evidence" value="ECO:0007669"/>
    <property type="project" value="UniProtKB-UniRule"/>
</dbReference>
<dbReference type="PROSITE" id="PS50162">
    <property type="entry name" value="RECA_2"/>
    <property type="match status" value="1"/>
</dbReference>
<dbReference type="MEROPS" id="S16.A04"/>
<evidence type="ECO:0000256" key="5">
    <source>
        <dbReference type="ARBA" id="ARBA00022840"/>
    </source>
</evidence>
<dbReference type="GO" id="GO:0140664">
    <property type="term" value="F:ATP-dependent DNA damage sensor activity"/>
    <property type="evidence" value="ECO:0007669"/>
    <property type="project" value="InterPro"/>
</dbReference>
<sequence length="418" mass="44565">MAEELRSQAKGSTRKGTQAKAQSLSSVSDMAESARISTGSIELDRVLGGGMVPGSLVLIGGDPGIGKSTLVLQAARGLGTAGKKVLYVAGEESPAQLQMRARRLGVNSDILILAETDMTAIEEQVLAIRPDVVIVDSIQTVYRPELTSAAGSVSQLKEATATWMRLAKNENIAVMIIGHVTKEGQIAGPRLLEHMVDCVLYFEGDRQHLYRILRAVKNRFGSTHEIGLFTMETSGLKEVANPSEWLLSQRPANAPGSVVTASMEGTRPLLVEIQALVTPSRYGGNSRRMATGVDLNRVSLILAVLERHIGLQILDYDVFVNAAGGVRLLEPAVDLAVAASLLSSFRDRPVAADTLFVGEVGLAGEVRGVPHLEQRLHEGARLGFKRAVVPKYNVSGLRDGAGMELVSVSTLDQACSAV</sequence>
<dbReference type="InterPro" id="IPR020588">
    <property type="entry name" value="RecA_ATP-bd"/>
</dbReference>
<keyword evidence="2 9" id="KW-0547">Nucleotide-binding</keyword>
<keyword evidence="11" id="KW-0862">Zinc</keyword>
<dbReference type="GO" id="GO:0005829">
    <property type="term" value="C:cytosol"/>
    <property type="evidence" value="ECO:0007669"/>
    <property type="project" value="TreeGrafter"/>
</dbReference>
<evidence type="ECO:0000256" key="1">
    <source>
        <dbReference type="ARBA" id="ARBA00022723"/>
    </source>
</evidence>
<keyword evidence="5 9" id="KW-0067">ATP-binding</keyword>
<evidence type="ECO:0000313" key="15">
    <source>
        <dbReference type="Proteomes" id="UP000006443"/>
    </source>
</evidence>
<feature type="binding site" evidence="9">
    <location>
        <begin position="61"/>
        <end position="68"/>
    </location>
    <ligand>
        <name>ATP</name>
        <dbReference type="ChEBI" id="CHEBI:30616"/>
    </ligand>
</feature>
<comment type="function">
    <text evidence="11">DNA-dependent ATPase involved in processing of recombination intermediates, plays a role in repairing DNA breaks. Stimulates the branch migration of RecA-mediated strand transfer reactions, allowing the 3' invading strand to extend heteroduplex DNA faster. Binds ssDNA in the presence of ADP but not other nucleotides, has ATPase activity that is stimulated by ssDNA and various branched DNA structures, but inhibited by SSB. Does not have RecA's homology-searching function.</text>
</comment>
<keyword evidence="1 9" id="KW-0479">Metal-binding</keyword>
<comment type="caution">
    <text evidence="14">The sequence shown here is derived from an EMBL/GenBank/DDBJ whole genome shotgun (WGS) entry which is preliminary data.</text>
</comment>
<dbReference type="GO" id="GO:0008168">
    <property type="term" value="F:methyltransferase activity"/>
    <property type="evidence" value="ECO:0007669"/>
    <property type="project" value="UniProtKB-KW"/>
</dbReference>
<dbReference type="EMBL" id="ACJM01000004">
    <property type="protein sequence ID" value="EEG78185.1"/>
    <property type="molecule type" value="Genomic_DNA"/>
</dbReference>
<dbReference type="GO" id="GO:0016787">
    <property type="term" value="F:hydrolase activity"/>
    <property type="evidence" value="ECO:0007669"/>
    <property type="project" value="UniProtKB-KW"/>
</dbReference>
<feature type="region of interest" description="Lon-protease-like" evidence="9">
    <location>
        <begin position="317"/>
        <end position="418"/>
    </location>
</feature>
<dbReference type="SUPFAM" id="SSF52540">
    <property type="entry name" value="P-loop containing nucleoside triphosphate hydrolases"/>
    <property type="match status" value="1"/>
</dbReference>
<comment type="similarity">
    <text evidence="9 11">Belongs to the RecA family. RadA subfamily.</text>
</comment>
<feature type="region of interest" description="Disordered" evidence="12">
    <location>
        <begin position="1"/>
        <end position="26"/>
    </location>
</feature>
<name>C0GF03_DETAL</name>
<dbReference type="HAMAP" id="MF_01498">
    <property type="entry name" value="RadA_bact"/>
    <property type="match status" value="1"/>
</dbReference>
<keyword evidence="11" id="KW-0863">Zinc-finger</keyword>
<dbReference type="InterPro" id="IPR003593">
    <property type="entry name" value="AAA+_ATPase"/>
</dbReference>
<dbReference type="InterPro" id="IPR014721">
    <property type="entry name" value="Ribsml_uS5_D2-typ_fold_subgr"/>
</dbReference>
<feature type="short sequence motif" description="RadA KNRFG motif" evidence="9">
    <location>
        <begin position="217"/>
        <end position="221"/>
    </location>
</feature>
<evidence type="ECO:0000256" key="2">
    <source>
        <dbReference type="ARBA" id="ARBA00022741"/>
    </source>
</evidence>
<dbReference type="Gene3D" id="3.30.230.10">
    <property type="match status" value="1"/>
</dbReference>
<protein>
    <recommendedName>
        <fullName evidence="9 10">DNA repair protein RadA</fullName>
    </recommendedName>
</protein>
<feature type="domain" description="RecA family profile 1" evidence="13">
    <location>
        <begin position="32"/>
        <end position="180"/>
    </location>
</feature>
<evidence type="ECO:0000256" key="11">
    <source>
        <dbReference type="RuleBase" id="RU003555"/>
    </source>
</evidence>
<dbReference type="SMART" id="SM00382">
    <property type="entry name" value="AAA"/>
    <property type="match status" value="1"/>
</dbReference>
<keyword evidence="14" id="KW-0808">Transferase</keyword>
<keyword evidence="4" id="KW-0378">Hydrolase</keyword>
<dbReference type="PANTHER" id="PTHR32472">
    <property type="entry name" value="DNA REPAIR PROTEIN RADA"/>
    <property type="match status" value="1"/>
</dbReference>
<evidence type="ECO:0000256" key="10">
    <source>
        <dbReference type="NCBIfam" id="TIGR00416"/>
    </source>
</evidence>
<evidence type="ECO:0000256" key="3">
    <source>
        <dbReference type="ARBA" id="ARBA00022763"/>
    </source>
</evidence>
<evidence type="ECO:0000256" key="6">
    <source>
        <dbReference type="ARBA" id="ARBA00023016"/>
    </source>
</evidence>
<evidence type="ECO:0000256" key="8">
    <source>
        <dbReference type="ARBA" id="ARBA00023204"/>
    </source>
</evidence>
<keyword evidence="3 9" id="KW-0227">DNA damage</keyword>
<dbReference type="InterPro" id="IPR020568">
    <property type="entry name" value="Ribosomal_Su5_D2-typ_SF"/>
</dbReference>
<evidence type="ECO:0000256" key="7">
    <source>
        <dbReference type="ARBA" id="ARBA00023125"/>
    </source>
</evidence>
<evidence type="ECO:0000256" key="9">
    <source>
        <dbReference type="HAMAP-Rule" id="MF_01498"/>
    </source>
</evidence>
<keyword evidence="7 9" id="KW-0238">DNA-binding</keyword>
<evidence type="ECO:0000256" key="12">
    <source>
        <dbReference type="SAM" id="MobiDB-lite"/>
    </source>
</evidence>
<dbReference type="InterPro" id="IPR027417">
    <property type="entry name" value="P-loop_NTPase"/>
</dbReference>
<dbReference type="AlphaFoldDB" id="C0GF03"/>
<dbReference type="eggNOG" id="COG1066">
    <property type="taxonomic scope" value="Bacteria"/>
</dbReference>
<keyword evidence="6 9" id="KW-0346">Stress response</keyword>
<gene>
    <name evidence="9" type="primary">radA</name>
    <name evidence="14" type="ORF">DealDRAFT_1062</name>
</gene>
<dbReference type="Pfam" id="PF13481">
    <property type="entry name" value="AAA_25"/>
    <property type="match status" value="1"/>
</dbReference>
<comment type="function">
    <text evidence="9">Plays a role in repairing double-strand DNA breaks, probably involving stabilizing or processing branched DNA or blocked replication forks.</text>
</comment>
<dbReference type="Pfam" id="PF13541">
    <property type="entry name" value="ChlI"/>
    <property type="match status" value="1"/>
</dbReference>
<accession>C0GF03</accession>
<dbReference type="GO" id="GO:0032259">
    <property type="term" value="P:methylation"/>
    <property type="evidence" value="ECO:0007669"/>
    <property type="project" value="UniProtKB-KW"/>
</dbReference>
<evidence type="ECO:0000256" key="4">
    <source>
        <dbReference type="ARBA" id="ARBA00022801"/>
    </source>
</evidence>
<dbReference type="Gene3D" id="3.40.50.300">
    <property type="entry name" value="P-loop containing nucleotide triphosphate hydrolases"/>
    <property type="match status" value="1"/>
</dbReference>
<keyword evidence="14" id="KW-0489">Methyltransferase</keyword>
<keyword evidence="8 9" id="KW-0234">DNA repair</keyword>
<dbReference type="FunFam" id="3.40.50.300:FF:000050">
    <property type="entry name" value="DNA repair protein RadA"/>
    <property type="match status" value="1"/>
</dbReference>
<dbReference type="InterPro" id="IPR004504">
    <property type="entry name" value="DNA_repair_RadA"/>
</dbReference>
<dbReference type="GO" id="GO:0008270">
    <property type="term" value="F:zinc ion binding"/>
    <property type="evidence" value="ECO:0007669"/>
    <property type="project" value="UniProtKB-KW"/>
</dbReference>
<dbReference type="PRINTS" id="PR01874">
    <property type="entry name" value="DNAREPAIRADA"/>
</dbReference>
<dbReference type="STRING" id="555088.DealDRAFT_1062"/>
<comment type="domain">
    <text evidence="9">The middle region has homology to RecA with ATPase motifs including the RadA KNRFG motif, while the C-terminus is homologous to Lon protease.</text>
</comment>
<organism evidence="14 15">
    <name type="scientific">Dethiobacter alkaliphilus AHT 1</name>
    <dbReference type="NCBI Taxonomy" id="555088"/>
    <lineage>
        <taxon>Bacteria</taxon>
        <taxon>Bacillati</taxon>
        <taxon>Bacillota</taxon>
        <taxon>Dethiobacteria</taxon>
        <taxon>Dethiobacterales</taxon>
        <taxon>Dethiobacteraceae</taxon>
        <taxon>Dethiobacter</taxon>
    </lineage>
</organism>
<evidence type="ECO:0000313" key="14">
    <source>
        <dbReference type="EMBL" id="EEG78185.1"/>
    </source>
</evidence>
<feature type="compositionally biased region" description="Polar residues" evidence="12">
    <location>
        <begin position="9"/>
        <end position="26"/>
    </location>
</feature>
<dbReference type="GO" id="GO:0005524">
    <property type="term" value="F:ATP binding"/>
    <property type="evidence" value="ECO:0007669"/>
    <property type="project" value="UniProtKB-UniRule"/>
</dbReference>
<dbReference type="SUPFAM" id="SSF54211">
    <property type="entry name" value="Ribosomal protein S5 domain 2-like"/>
    <property type="match status" value="1"/>
</dbReference>
<dbReference type="GO" id="GO:0003684">
    <property type="term" value="F:damaged DNA binding"/>
    <property type="evidence" value="ECO:0007669"/>
    <property type="project" value="InterPro"/>
</dbReference>
<keyword evidence="15" id="KW-1185">Reference proteome</keyword>
<reference evidence="14 15" key="1">
    <citation type="submission" date="2009-02" db="EMBL/GenBank/DDBJ databases">
        <title>Sequencing of the draft genome and assembly of Dethiobacter alkaliphilus AHT 1.</title>
        <authorList>
            <consortium name="US DOE Joint Genome Institute (JGI-PGF)"/>
            <person name="Lucas S."/>
            <person name="Copeland A."/>
            <person name="Lapidus A."/>
            <person name="Glavina del Rio T."/>
            <person name="Dalin E."/>
            <person name="Tice H."/>
            <person name="Bruce D."/>
            <person name="Goodwin L."/>
            <person name="Pitluck S."/>
            <person name="Larimer F."/>
            <person name="Land M.L."/>
            <person name="Hauser L."/>
            <person name="Muyzer G."/>
        </authorList>
    </citation>
    <scope>NUCLEOTIDE SEQUENCE [LARGE SCALE GENOMIC DNA]</scope>
    <source>
        <strain evidence="14 15">AHT 1</strain>
    </source>
</reference>
<evidence type="ECO:0000259" key="13">
    <source>
        <dbReference type="PROSITE" id="PS50162"/>
    </source>
</evidence>
<proteinExistence type="inferred from homology"/>
<dbReference type="NCBIfam" id="TIGR00416">
    <property type="entry name" value="sms"/>
    <property type="match status" value="1"/>
</dbReference>
<dbReference type="Proteomes" id="UP000006443">
    <property type="component" value="Unassembled WGS sequence"/>
</dbReference>
<dbReference type="PANTHER" id="PTHR32472:SF10">
    <property type="entry name" value="DNA REPAIR PROTEIN RADA-LIKE PROTEIN"/>
    <property type="match status" value="1"/>
</dbReference>